<name>A0A9P4N880_9PLEO</name>
<dbReference type="Proteomes" id="UP000800093">
    <property type="component" value="Unassembled WGS sequence"/>
</dbReference>
<organism evidence="1 2">
    <name type="scientific">Lojkania enalia</name>
    <dbReference type="NCBI Taxonomy" id="147567"/>
    <lineage>
        <taxon>Eukaryota</taxon>
        <taxon>Fungi</taxon>
        <taxon>Dikarya</taxon>
        <taxon>Ascomycota</taxon>
        <taxon>Pezizomycotina</taxon>
        <taxon>Dothideomycetes</taxon>
        <taxon>Pleosporomycetidae</taxon>
        <taxon>Pleosporales</taxon>
        <taxon>Pleosporales incertae sedis</taxon>
        <taxon>Lojkania</taxon>
    </lineage>
</organism>
<comment type="caution">
    <text evidence="1">The sequence shown here is derived from an EMBL/GenBank/DDBJ whole genome shotgun (WGS) entry which is preliminary data.</text>
</comment>
<keyword evidence="2" id="KW-1185">Reference proteome</keyword>
<protein>
    <submittedName>
        <fullName evidence="1">Uncharacterized protein</fullName>
    </submittedName>
</protein>
<proteinExistence type="predicted"/>
<accession>A0A9P4N880</accession>
<evidence type="ECO:0000313" key="1">
    <source>
        <dbReference type="EMBL" id="KAF2263981.1"/>
    </source>
</evidence>
<reference evidence="2" key="1">
    <citation type="journal article" date="2020" name="Stud. Mycol.">
        <title>101 Dothideomycetes genomes: A test case for predicting lifestyles and emergence of pathogens.</title>
        <authorList>
            <person name="Haridas S."/>
            <person name="Albert R."/>
            <person name="Binder M."/>
            <person name="Bloem J."/>
            <person name="LaButti K."/>
            <person name="Salamov A."/>
            <person name="Andreopoulos B."/>
            <person name="Baker S."/>
            <person name="Barry K."/>
            <person name="Bills G."/>
            <person name="Bluhm B."/>
            <person name="Cannon C."/>
            <person name="Castanera R."/>
            <person name="Culley D."/>
            <person name="Daum C."/>
            <person name="Ezra D."/>
            <person name="Gonzalez J."/>
            <person name="Henrissat B."/>
            <person name="Kuo A."/>
            <person name="Liang C."/>
            <person name="Lipzen A."/>
            <person name="Lutzoni F."/>
            <person name="Magnuson J."/>
            <person name="Mondo S."/>
            <person name="Nolan M."/>
            <person name="Ohm R."/>
            <person name="Pangilinan J."/>
            <person name="Park H.-J."/>
            <person name="Ramirez L."/>
            <person name="Alfaro M."/>
            <person name="Sun H."/>
            <person name="Tritt A."/>
            <person name="Yoshinaga Y."/>
            <person name="Zwiers L.-H."/>
            <person name="Turgeon B."/>
            <person name="Goodwin S."/>
            <person name="Spatafora J."/>
            <person name="Crous P."/>
            <person name="Grigoriev I."/>
        </authorList>
    </citation>
    <scope>NUCLEOTIDE SEQUENCE [LARGE SCALE GENOMIC DNA]</scope>
    <source>
        <strain evidence="2">CBS 304.66</strain>
    </source>
</reference>
<evidence type="ECO:0000313" key="2">
    <source>
        <dbReference type="Proteomes" id="UP000800093"/>
    </source>
</evidence>
<dbReference type="EMBL" id="ML986620">
    <property type="protein sequence ID" value="KAF2263981.1"/>
    <property type="molecule type" value="Genomic_DNA"/>
</dbReference>
<dbReference type="AlphaFoldDB" id="A0A9P4N880"/>
<gene>
    <name evidence="1" type="ORF">CC78DRAFT_580901</name>
</gene>
<sequence>MGSWIPPTLQNLESYQWIPDLNSYSIDPDADVLSTYHMLRLFSAHRISTVLIMESPIFGPAHYVGNHSNSLDSYIFKTTIYDSTASMSATVGFESISEGTEEH</sequence>